<dbReference type="GO" id="GO:0005789">
    <property type="term" value="C:endoplasmic reticulum membrane"/>
    <property type="evidence" value="ECO:0007669"/>
    <property type="project" value="UniProtKB-SubCell"/>
</dbReference>
<evidence type="ECO:0000256" key="1">
    <source>
        <dbReference type="ARBA" id="ARBA00004389"/>
    </source>
</evidence>
<name>A0A196S6Q3_BLAHN</name>
<dbReference type="EMBL" id="LXWW01000060">
    <property type="protein sequence ID" value="OAO16787.1"/>
    <property type="molecule type" value="Genomic_DNA"/>
</dbReference>
<keyword evidence="8 9" id="KW-0472">Membrane</keyword>
<dbReference type="OrthoDB" id="614844at2759"/>
<evidence type="ECO:0000256" key="4">
    <source>
        <dbReference type="ARBA" id="ARBA00022679"/>
    </source>
</evidence>
<keyword evidence="4 11" id="KW-0808">Transferase</keyword>
<comment type="caution">
    <text evidence="11">The sequence shown here is derived from an EMBL/GenBank/DDBJ whole genome shotgun (WGS) entry which is preliminary data.</text>
</comment>
<evidence type="ECO:0000256" key="9">
    <source>
        <dbReference type="SAM" id="Phobius"/>
    </source>
</evidence>
<dbReference type="Pfam" id="PF13692">
    <property type="entry name" value="Glyco_trans_1_4"/>
    <property type="match status" value="1"/>
</dbReference>
<evidence type="ECO:0000313" key="12">
    <source>
        <dbReference type="EMBL" id="OAO16787.1"/>
    </source>
</evidence>
<dbReference type="Proteomes" id="UP000078348">
    <property type="component" value="Unassembled WGS sequence"/>
</dbReference>
<dbReference type="GO" id="GO:0000030">
    <property type="term" value="F:mannosyltransferase activity"/>
    <property type="evidence" value="ECO:0007669"/>
    <property type="project" value="InterPro"/>
</dbReference>
<gene>
    <name evidence="12" type="ORF">AV274_1485</name>
    <name evidence="11" type="ORF">AV274_6582</name>
</gene>
<dbReference type="AlphaFoldDB" id="A0A196S6Q3"/>
<evidence type="ECO:0000256" key="6">
    <source>
        <dbReference type="ARBA" id="ARBA00022824"/>
    </source>
</evidence>
<keyword evidence="5 9" id="KW-0812">Transmembrane</keyword>
<dbReference type="InterPro" id="IPR028098">
    <property type="entry name" value="Glyco_trans_4-like_N"/>
</dbReference>
<dbReference type="STRING" id="478820.A0A196S6Q3"/>
<feature type="transmembrane region" description="Helical" evidence="9">
    <location>
        <begin position="70"/>
        <end position="91"/>
    </location>
</feature>
<comment type="subcellular location">
    <subcellularLocation>
        <location evidence="1">Endoplasmic reticulum membrane</location>
        <topology evidence="1">Single-pass membrane protein</topology>
    </subcellularLocation>
</comment>
<feature type="domain" description="Glycosyltransferase subfamily 4-like N-terminal" evidence="10">
    <location>
        <begin position="22"/>
        <end position="183"/>
    </location>
</feature>
<keyword evidence="7 9" id="KW-1133">Transmembrane helix</keyword>
<keyword evidence="3 11" id="KW-0328">Glycosyltransferase</keyword>
<keyword evidence="13" id="KW-1185">Reference proteome</keyword>
<dbReference type="InterPro" id="IPR026051">
    <property type="entry name" value="ALG1-like"/>
</dbReference>
<evidence type="ECO:0000256" key="8">
    <source>
        <dbReference type="ARBA" id="ARBA00023136"/>
    </source>
</evidence>
<evidence type="ECO:0000313" key="11">
    <source>
        <dbReference type="EMBL" id="OAO11747.1"/>
    </source>
</evidence>
<organism evidence="11 13">
    <name type="scientific">Blastocystis sp. subtype 1 (strain ATCC 50177 / NandII)</name>
    <dbReference type="NCBI Taxonomy" id="478820"/>
    <lineage>
        <taxon>Eukaryota</taxon>
        <taxon>Sar</taxon>
        <taxon>Stramenopiles</taxon>
        <taxon>Bigyra</taxon>
        <taxon>Opalozoa</taxon>
        <taxon>Opalinata</taxon>
        <taxon>Blastocystidae</taxon>
        <taxon>Blastocystis</taxon>
    </lineage>
</organism>
<dbReference type="FunFam" id="3.40.50.2000:FF:000109">
    <property type="entry name" value="Chitobiosyldiphosphodolichol beta-mannosyltransferase"/>
    <property type="match status" value="1"/>
</dbReference>
<evidence type="ECO:0000256" key="2">
    <source>
        <dbReference type="ARBA" id="ARBA00004922"/>
    </source>
</evidence>
<evidence type="ECO:0000256" key="3">
    <source>
        <dbReference type="ARBA" id="ARBA00022676"/>
    </source>
</evidence>
<accession>A0A196S6Q3</accession>
<dbReference type="Gene3D" id="3.40.50.2000">
    <property type="entry name" value="Glycogen Phosphorylase B"/>
    <property type="match status" value="2"/>
</dbReference>
<evidence type="ECO:0000313" key="13">
    <source>
        <dbReference type="Proteomes" id="UP000078348"/>
    </source>
</evidence>
<sequence>MVTGTVVVLGDIGRSPRMQYHCLSLAAEGVDVNVVAYDGKRCCEEVESNDKIHKYLISSNPFSRLPRKLFLLYAPFKVLFQVFQLLFLLLFRTPKPDFYLVQNPPSIPTLFIVWMAARLQGARFVIDWHNFGYTIMALSLGANHPLVRIAKWIERRFGRRSDGNLCVTKAMKEWLHTEWGIEATVLYDRAPSFFHRTSLDERHALFQRILPSIGLQCSEDETLFTERVNGEIRAKDHRPALLVSSTSWTADEDFHVLLDALTLLDCKFDENDGLRVVCVVTGVGPLKAYYEQCISELPLKHIIIKTIWLEYADYPLLLGSADLGVSLHTSSSGLDLPMKVVDMFGAGLPVCAMDFSCISELVHDGENGMVFKTKEELATQLYSLLSGFPQHAESLCSLQKGVGQFQQIRWSANWTENAKSVVL</sequence>
<dbReference type="PANTHER" id="PTHR13036:SF0">
    <property type="entry name" value="CHITOBIOSYLDIPHOSPHODOLICHOL BETA-MANNOSYLTRANSFERASE"/>
    <property type="match status" value="1"/>
</dbReference>
<dbReference type="EMBL" id="LXWW01000580">
    <property type="protein sequence ID" value="OAO11747.1"/>
    <property type="molecule type" value="Genomic_DNA"/>
</dbReference>
<dbReference type="PANTHER" id="PTHR13036">
    <property type="entry name" value="BETA1,4 MANNOSYLTRANSFERASE"/>
    <property type="match status" value="1"/>
</dbReference>
<proteinExistence type="predicted"/>
<keyword evidence="6" id="KW-0256">Endoplasmic reticulum</keyword>
<dbReference type="Pfam" id="PF13579">
    <property type="entry name" value="Glyco_trans_4_4"/>
    <property type="match status" value="1"/>
</dbReference>
<comment type="pathway">
    <text evidence="2">Protein modification; protein glycosylation.</text>
</comment>
<reference evidence="11 13" key="1">
    <citation type="submission" date="2016-05" db="EMBL/GenBank/DDBJ databases">
        <title>Nuclear genome of Blastocystis sp. subtype 1 NandII.</title>
        <authorList>
            <person name="Gentekaki E."/>
            <person name="Curtis B."/>
            <person name="Stairs C."/>
            <person name="Eme L."/>
            <person name="Herman E."/>
            <person name="Klimes V."/>
            <person name="Arias M.C."/>
            <person name="Elias M."/>
            <person name="Hilliou F."/>
            <person name="Klute M."/>
            <person name="Malik S.-B."/>
            <person name="Pightling A."/>
            <person name="Rachubinski R."/>
            <person name="Salas D."/>
            <person name="Schlacht A."/>
            <person name="Suga H."/>
            <person name="Archibald J."/>
            <person name="Ball S.G."/>
            <person name="Clark G."/>
            <person name="Dacks J."/>
            <person name="Van Der Giezen M."/>
            <person name="Tsaousis A."/>
            <person name="Roger A."/>
        </authorList>
    </citation>
    <scope>NUCLEOTIDE SEQUENCE [LARGE SCALE GENOMIC DNA]</scope>
    <source>
        <strain evidence="13">ATCC 50177 / NandII</strain>
        <strain evidence="11">NandII</strain>
    </source>
</reference>
<evidence type="ECO:0000259" key="10">
    <source>
        <dbReference type="Pfam" id="PF13579"/>
    </source>
</evidence>
<evidence type="ECO:0000256" key="5">
    <source>
        <dbReference type="ARBA" id="ARBA00022692"/>
    </source>
</evidence>
<protein>
    <submittedName>
        <fullName evidence="11">Chitobiosyldiphosphodolichol beta-mannosyltransferase</fullName>
    </submittedName>
</protein>
<evidence type="ECO:0000256" key="7">
    <source>
        <dbReference type="ARBA" id="ARBA00022989"/>
    </source>
</evidence>
<dbReference type="SUPFAM" id="SSF53756">
    <property type="entry name" value="UDP-Glycosyltransferase/glycogen phosphorylase"/>
    <property type="match status" value="1"/>
</dbReference>